<dbReference type="EMBL" id="KV442118">
    <property type="protein sequence ID" value="OAQ23453.1"/>
    <property type="molecule type" value="Genomic_DNA"/>
</dbReference>
<protein>
    <submittedName>
        <fullName evidence="2">Uncharacterized protein</fullName>
    </submittedName>
</protein>
<reference evidence="2 3" key="1">
    <citation type="submission" date="2016-05" db="EMBL/GenBank/DDBJ databases">
        <title>Genome sequencing reveals origins of a unique bacterial endosymbiosis in the earliest lineages of terrestrial Fungi.</title>
        <authorList>
            <consortium name="DOE Joint Genome Institute"/>
            <person name="Uehling J."/>
            <person name="Gryganskyi A."/>
            <person name="Hameed K."/>
            <person name="Tschaplinski T."/>
            <person name="Misztal P."/>
            <person name="Wu S."/>
            <person name="Desiro A."/>
            <person name="Vande Pol N."/>
            <person name="Du Z.-Y."/>
            <person name="Zienkiewicz A."/>
            <person name="Zienkiewicz K."/>
            <person name="Morin E."/>
            <person name="Tisserant E."/>
            <person name="Splivallo R."/>
            <person name="Hainaut M."/>
            <person name="Henrissat B."/>
            <person name="Ohm R."/>
            <person name="Kuo A."/>
            <person name="Yan J."/>
            <person name="Lipzen A."/>
            <person name="Nolan M."/>
            <person name="Labutti K."/>
            <person name="Barry K."/>
            <person name="Goldstein A."/>
            <person name="Labbe J."/>
            <person name="Schadt C."/>
            <person name="Tuskan G."/>
            <person name="Grigoriev I."/>
            <person name="Martin F."/>
            <person name="Vilgalys R."/>
            <person name="Bonito G."/>
        </authorList>
    </citation>
    <scope>NUCLEOTIDE SEQUENCE [LARGE SCALE GENOMIC DNA]</scope>
    <source>
        <strain evidence="2 3">AG-77</strain>
    </source>
</reference>
<organism evidence="2 3">
    <name type="scientific">Linnemannia elongata AG-77</name>
    <dbReference type="NCBI Taxonomy" id="1314771"/>
    <lineage>
        <taxon>Eukaryota</taxon>
        <taxon>Fungi</taxon>
        <taxon>Fungi incertae sedis</taxon>
        <taxon>Mucoromycota</taxon>
        <taxon>Mortierellomycotina</taxon>
        <taxon>Mortierellomycetes</taxon>
        <taxon>Mortierellales</taxon>
        <taxon>Mortierellaceae</taxon>
        <taxon>Linnemannia</taxon>
    </lineage>
</organism>
<name>A0A197JEL6_9FUNG</name>
<keyword evidence="1" id="KW-1133">Transmembrane helix</keyword>
<evidence type="ECO:0000313" key="2">
    <source>
        <dbReference type="EMBL" id="OAQ23453.1"/>
    </source>
</evidence>
<feature type="transmembrane region" description="Helical" evidence="1">
    <location>
        <begin position="138"/>
        <end position="168"/>
    </location>
</feature>
<keyword evidence="1" id="KW-0472">Membrane</keyword>
<keyword evidence="1" id="KW-0812">Transmembrane</keyword>
<proteinExistence type="predicted"/>
<sequence>MPPYHKQSSRNHQALVQFPHINPSPTFLAPSFQNYQADFANDLFPVDLGANNNQPIDIHEIAAADAAAAAALQAITNALQTLEAQELVSVDTSLIENHHHRNRRHDFFFSRLILSIAVYLCPTFIVKPMTPLRFRMTVPIILHLVFAFAVLVLVALTIVGSMSPIFLLSRS</sequence>
<accession>A0A197JEL6</accession>
<dbReference type="AlphaFoldDB" id="A0A197JEL6"/>
<feature type="transmembrane region" description="Helical" evidence="1">
    <location>
        <begin position="108"/>
        <end position="126"/>
    </location>
</feature>
<dbReference type="Proteomes" id="UP000078512">
    <property type="component" value="Unassembled WGS sequence"/>
</dbReference>
<dbReference type="OrthoDB" id="2442611at2759"/>
<gene>
    <name evidence="2" type="ORF">K457DRAFT_130503</name>
</gene>
<keyword evidence="3" id="KW-1185">Reference proteome</keyword>
<evidence type="ECO:0000256" key="1">
    <source>
        <dbReference type="SAM" id="Phobius"/>
    </source>
</evidence>
<evidence type="ECO:0000313" key="3">
    <source>
        <dbReference type="Proteomes" id="UP000078512"/>
    </source>
</evidence>